<dbReference type="Pfam" id="PF12622">
    <property type="entry name" value="NpwBP"/>
    <property type="match status" value="1"/>
</dbReference>
<evidence type="ECO:0000256" key="1">
    <source>
        <dbReference type="SAM" id="MobiDB-lite"/>
    </source>
</evidence>
<proteinExistence type="predicted"/>
<dbReference type="GO" id="GO:0006396">
    <property type="term" value="P:RNA processing"/>
    <property type="evidence" value="ECO:0007669"/>
    <property type="project" value="InterPro"/>
</dbReference>
<dbReference type="EMBL" id="KV423915">
    <property type="protein sequence ID" value="KZT62598.1"/>
    <property type="molecule type" value="Genomic_DNA"/>
</dbReference>
<evidence type="ECO:0000259" key="2">
    <source>
        <dbReference type="Pfam" id="PF09429"/>
    </source>
</evidence>
<feature type="compositionally biased region" description="Low complexity" evidence="1">
    <location>
        <begin position="310"/>
        <end position="343"/>
    </location>
</feature>
<feature type="compositionally biased region" description="Pro residues" evidence="1">
    <location>
        <begin position="344"/>
        <end position="358"/>
    </location>
</feature>
<gene>
    <name evidence="3" type="ORF">CALCODRAFT_138686</name>
</gene>
<feature type="compositionally biased region" description="Pro residues" evidence="1">
    <location>
        <begin position="230"/>
        <end position="253"/>
    </location>
</feature>
<keyword evidence="4" id="KW-1185">Reference proteome</keyword>
<feature type="region of interest" description="Disordered" evidence="1">
    <location>
        <begin position="148"/>
        <end position="261"/>
    </location>
</feature>
<dbReference type="Proteomes" id="UP000076842">
    <property type="component" value="Unassembled WGS sequence"/>
</dbReference>
<evidence type="ECO:0000313" key="3">
    <source>
        <dbReference type="EMBL" id="KZT62598.1"/>
    </source>
</evidence>
<accession>A0A165K2W5</accession>
<dbReference type="AlphaFoldDB" id="A0A165K2W5"/>
<dbReference type="OrthoDB" id="205569at2759"/>
<feature type="region of interest" description="Disordered" evidence="1">
    <location>
        <begin position="98"/>
        <end position="136"/>
    </location>
</feature>
<dbReference type="InParanoid" id="A0A165K2W5"/>
<feature type="region of interest" description="Disordered" evidence="1">
    <location>
        <begin position="310"/>
        <end position="385"/>
    </location>
</feature>
<evidence type="ECO:0000313" key="4">
    <source>
        <dbReference type="Proteomes" id="UP000076842"/>
    </source>
</evidence>
<feature type="domain" description="Wbp11/ELF5/Saf1 N-terminal" evidence="2">
    <location>
        <begin position="5"/>
        <end position="80"/>
    </location>
</feature>
<name>A0A165K2W5_9BASI</name>
<organism evidence="3 4">
    <name type="scientific">Calocera cornea HHB12733</name>
    <dbReference type="NCBI Taxonomy" id="1353952"/>
    <lineage>
        <taxon>Eukaryota</taxon>
        <taxon>Fungi</taxon>
        <taxon>Dikarya</taxon>
        <taxon>Basidiomycota</taxon>
        <taxon>Agaricomycotina</taxon>
        <taxon>Dacrymycetes</taxon>
        <taxon>Dacrymycetales</taxon>
        <taxon>Dacrymycetaceae</taxon>
        <taxon>Calocera</taxon>
    </lineage>
</organism>
<reference evidence="3 4" key="1">
    <citation type="journal article" date="2016" name="Mol. Biol. Evol.">
        <title>Comparative Genomics of Early-Diverging Mushroom-Forming Fungi Provides Insights into the Origins of Lignocellulose Decay Capabilities.</title>
        <authorList>
            <person name="Nagy L.G."/>
            <person name="Riley R."/>
            <person name="Tritt A."/>
            <person name="Adam C."/>
            <person name="Daum C."/>
            <person name="Floudas D."/>
            <person name="Sun H."/>
            <person name="Yadav J.S."/>
            <person name="Pangilinan J."/>
            <person name="Larsson K.H."/>
            <person name="Matsuura K."/>
            <person name="Barry K."/>
            <person name="Labutti K."/>
            <person name="Kuo R."/>
            <person name="Ohm R.A."/>
            <person name="Bhattacharya S.S."/>
            <person name="Shirouzu T."/>
            <person name="Yoshinaga Y."/>
            <person name="Martin F.M."/>
            <person name="Grigoriev I.V."/>
            <person name="Hibbett D.S."/>
        </authorList>
    </citation>
    <scope>NUCLEOTIDE SEQUENCE [LARGE SCALE GENOMIC DNA]</scope>
    <source>
        <strain evidence="3 4">HHB12733</strain>
    </source>
</reference>
<feature type="compositionally biased region" description="Basic and acidic residues" evidence="1">
    <location>
        <begin position="19"/>
        <end position="40"/>
    </location>
</feature>
<sequence length="411" mass="44168">MPKAKNYNPADAFRKAQRKKELAKNKEARKGAKELATVKKDTSAWEEEIAKLLEQEKAAPLSAAQKSRLAELRAEVTRINAAKDAYVEAHPEQRKLVYRSRAPRPAATGPGQDGAAGAGLKEDRSLFGKNGLPLRPDRSVYYDAVMNPYGMPPPGMPYVERAATPVEGEDEEMEEDEEEDEEEYGDEQDGEQAEQADDAQQGAAGRGLSIPLPPRKQEVDPTDEPLESIPLPPGPPPIKTLPPPPLPPGPPPGMQHQPYQHQHQYQYPGMLPFPPLLQMPPMQMPPTGTALQMQMGMPMGMGMGMRAVPAHSQAQAHATATTSAAPITYSAPATPAQPQSQSQLPPPPPSLPAKPAPPSQQVQAPPQTHAEPLPPSTSAATISAPAALRDLRAEATAFVPSAVKRRKVAGK</sequence>
<feature type="compositionally biased region" description="Low complexity" evidence="1">
    <location>
        <begin position="376"/>
        <end position="385"/>
    </location>
</feature>
<dbReference type="STRING" id="1353952.A0A165K2W5"/>
<dbReference type="InterPro" id="IPR019007">
    <property type="entry name" value="Wbp11/ELF5/Saf1_N"/>
</dbReference>
<protein>
    <recommendedName>
        <fullName evidence="2">Wbp11/ELF5/Saf1 N-terminal domain-containing protein</fullName>
    </recommendedName>
</protein>
<feature type="region of interest" description="Disordered" evidence="1">
    <location>
        <begin position="1"/>
        <end position="40"/>
    </location>
</feature>
<feature type="compositionally biased region" description="Acidic residues" evidence="1">
    <location>
        <begin position="167"/>
        <end position="197"/>
    </location>
</feature>
<dbReference type="Pfam" id="PF09429">
    <property type="entry name" value="Wbp11"/>
    <property type="match status" value="1"/>
</dbReference>